<evidence type="ECO:0000256" key="3">
    <source>
        <dbReference type="ARBA" id="ARBA00022692"/>
    </source>
</evidence>
<sequence>MHDSALKPSLGMLDVVAITVSAVTPASSVFVIAPFAIAQAGSGAVLAFVLAAVLALMFAWCYAELGRAHSSAGGEYVYAKRVFGGLAGYATFVTVLVSLLFIPPVLATGAATYLNSALGTAFDTQAVALAIVAGSYALGILNIRLNAWVTGVFLLCEMAAVLVIVALGLGNVSQPLSVLITPQHMDHGLLSAAPWALVFASIGTALFAYNGFGAAVVLAEDMKDGGRSTHRAVLWSLALVVAIELVPICALLLGAPSLEAMLASSDPIGYLLNAHGNPMLSRLVSAGIFLSVFNAIIAIVIQSGRVIFSSGRDQLWTPTLNRLFTRIHPRWDSPWLATLLLAIPSAALSFSSNLEEMTSFTVLLLLMVYLAVALCALFSRVLRSDREHPYRMPLWPLPALLAVVGAGYLLLSGLLAAPLRDILIILVLLAVSVMLYSTYGKFSPAFQKL</sequence>
<name>A0A6I6Y219_PSEPU</name>
<evidence type="ECO:0000313" key="8">
    <source>
        <dbReference type="Proteomes" id="UP000464480"/>
    </source>
</evidence>
<organism evidence="7 8">
    <name type="scientific">Pseudomonas putida</name>
    <name type="common">Arthrobacter siderocapsulatus</name>
    <dbReference type="NCBI Taxonomy" id="303"/>
    <lineage>
        <taxon>Bacteria</taxon>
        <taxon>Pseudomonadati</taxon>
        <taxon>Pseudomonadota</taxon>
        <taxon>Gammaproteobacteria</taxon>
        <taxon>Pseudomonadales</taxon>
        <taxon>Pseudomonadaceae</taxon>
        <taxon>Pseudomonas</taxon>
    </lineage>
</organism>
<proteinExistence type="predicted"/>
<keyword evidence="5 6" id="KW-0472">Membrane</keyword>
<dbReference type="PANTHER" id="PTHR42770:SF7">
    <property type="entry name" value="MEMBRANE PROTEIN"/>
    <property type="match status" value="1"/>
</dbReference>
<keyword evidence="4 6" id="KW-1133">Transmembrane helix</keyword>
<feature type="transmembrane region" description="Helical" evidence="6">
    <location>
        <begin position="360"/>
        <end position="382"/>
    </location>
</feature>
<protein>
    <submittedName>
        <fullName evidence="7">APC family permease</fullName>
    </submittedName>
</protein>
<feature type="transmembrane region" description="Helical" evidence="6">
    <location>
        <begin position="43"/>
        <end position="63"/>
    </location>
</feature>
<evidence type="ECO:0000256" key="1">
    <source>
        <dbReference type="ARBA" id="ARBA00004651"/>
    </source>
</evidence>
<dbReference type="RefSeq" id="WP_159411693.1">
    <property type="nucleotide sequence ID" value="NZ_CP026115.2"/>
</dbReference>
<reference evidence="7 8" key="1">
    <citation type="submission" date="2020-02" db="EMBL/GenBank/DDBJ databases">
        <title>Pseudomonas Putida W5 Complete Genome Assembly.</title>
        <authorList>
            <person name="Yuan Z.-C."/>
            <person name="Shaw G.A."/>
            <person name="Cusano A.D."/>
            <person name="Caddey B.J."/>
            <person name="Weselowski B.J."/>
        </authorList>
    </citation>
    <scope>NUCLEOTIDE SEQUENCE [LARGE SCALE GENOMIC DNA]</scope>
    <source>
        <strain evidence="7 8">W5</strain>
    </source>
</reference>
<accession>A0A6I6Y219</accession>
<evidence type="ECO:0000256" key="5">
    <source>
        <dbReference type="ARBA" id="ARBA00023136"/>
    </source>
</evidence>
<feature type="transmembrane region" description="Helical" evidence="6">
    <location>
        <begin position="12"/>
        <end position="37"/>
    </location>
</feature>
<gene>
    <name evidence="7" type="ORF">C2H86_19720</name>
</gene>
<evidence type="ECO:0000313" key="7">
    <source>
        <dbReference type="EMBL" id="QHG66499.1"/>
    </source>
</evidence>
<feature type="transmembrane region" description="Helical" evidence="6">
    <location>
        <begin position="279"/>
        <end position="301"/>
    </location>
</feature>
<evidence type="ECO:0000256" key="6">
    <source>
        <dbReference type="SAM" id="Phobius"/>
    </source>
</evidence>
<keyword evidence="2" id="KW-1003">Cell membrane</keyword>
<feature type="transmembrane region" description="Helical" evidence="6">
    <location>
        <begin position="126"/>
        <end position="145"/>
    </location>
</feature>
<feature type="transmembrane region" description="Helical" evidence="6">
    <location>
        <begin position="152"/>
        <end position="172"/>
    </location>
</feature>
<feature type="transmembrane region" description="Helical" evidence="6">
    <location>
        <begin position="83"/>
        <end position="106"/>
    </location>
</feature>
<dbReference type="PIRSF" id="PIRSF006060">
    <property type="entry name" value="AA_transporter"/>
    <property type="match status" value="1"/>
</dbReference>
<dbReference type="Proteomes" id="UP000464480">
    <property type="component" value="Chromosome"/>
</dbReference>
<dbReference type="AlphaFoldDB" id="A0A6I6Y219"/>
<comment type="subcellular location">
    <subcellularLocation>
        <location evidence="1">Cell membrane</location>
        <topology evidence="1">Multi-pass membrane protein</topology>
    </subcellularLocation>
</comment>
<dbReference type="InterPro" id="IPR002293">
    <property type="entry name" value="AA/rel_permease1"/>
</dbReference>
<keyword evidence="3 6" id="KW-0812">Transmembrane</keyword>
<dbReference type="PANTHER" id="PTHR42770">
    <property type="entry name" value="AMINO ACID TRANSPORTER-RELATED"/>
    <property type="match status" value="1"/>
</dbReference>
<feature type="transmembrane region" description="Helical" evidence="6">
    <location>
        <begin position="394"/>
        <end position="416"/>
    </location>
</feature>
<dbReference type="Gene3D" id="1.20.1740.10">
    <property type="entry name" value="Amino acid/polyamine transporter I"/>
    <property type="match status" value="1"/>
</dbReference>
<dbReference type="GO" id="GO:0005886">
    <property type="term" value="C:plasma membrane"/>
    <property type="evidence" value="ECO:0007669"/>
    <property type="project" value="UniProtKB-SubCell"/>
</dbReference>
<feature type="transmembrane region" description="Helical" evidence="6">
    <location>
        <begin position="232"/>
        <end position="255"/>
    </location>
</feature>
<evidence type="ECO:0000256" key="2">
    <source>
        <dbReference type="ARBA" id="ARBA00022475"/>
    </source>
</evidence>
<evidence type="ECO:0000256" key="4">
    <source>
        <dbReference type="ARBA" id="ARBA00022989"/>
    </source>
</evidence>
<dbReference type="InterPro" id="IPR050367">
    <property type="entry name" value="APC_superfamily"/>
</dbReference>
<dbReference type="Pfam" id="PF13520">
    <property type="entry name" value="AA_permease_2"/>
    <property type="match status" value="1"/>
</dbReference>
<dbReference type="GO" id="GO:0022857">
    <property type="term" value="F:transmembrane transporter activity"/>
    <property type="evidence" value="ECO:0007669"/>
    <property type="project" value="InterPro"/>
</dbReference>
<feature type="transmembrane region" description="Helical" evidence="6">
    <location>
        <begin position="335"/>
        <end position="354"/>
    </location>
</feature>
<feature type="transmembrane region" description="Helical" evidence="6">
    <location>
        <begin position="422"/>
        <end position="439"/>
    </location>
</feature>
<feature type="transmembrane region" description="Helical" evidence="6">
    <location>
        <begin position="192"/>
        <end position="220"/>
    </location>
</feature>
<dbReference type="EMBL" id="CP026115">
    <property type="protein sequence ID" value="QHG66499.1"/>
    <property type="molecule type" value="Genomic_DNA"/>
</dbReference>